<reference evidence="5 6" key="1">
    <citation type="submission" date="2021-03" db="EMBL/GenBank/DDBJ databases">
        <title>novel species isolated from a fishpond in China.</title>
        <authorList>
            <person name="Lu H."/>
            <person name="Cai Z."/>
        </authorList>
    </citation>
    <scope>NUCLEOTIDE SEQUENCE [LARGE SCALE GENOMIC DNA]</scope>
    <source>
        <strain evidence="5 6">JCM 31546</strain>
    </source>
</reference>
<evidence type="ECO:0000259" key="4">
    <source>
        <dbReference type="SMART" id="SM00797"/>
    </source>
</evidence>
<keyword evidence="6" id="KW-1185">Reference proteome</keyword>
<evidence type="ECO:0000256" key="2">
    <source>
        <dbReference type="ARBA" id="ARBA00022801"/>
    </source>
</evidence>
<evidence type="ECO:0000313" key="6">
    <source>
        <dbReference type="Proteomes" id="UP000664698"/>
    </source>
</evidence>
<keyword evidence="1" id="KW-0547">Nucleotide-binding</keyword>
<dbReference type="PANTHER" id="PTHR43309:SF3">
    <property type="entry name" value="5-OXOPROLINASE SUBUNIT C"/>
    <property type="match status" value="1"/>
</dbReference>
<evidence type="ECO:0000313" key="5">
    <source>
        <dbReference type="EMBL" id="MBN7799964.1"/>
    </source>
</evidence>
<dbReference type="SMART" id="SM00797">
    <property type="entry name" value="AHS2"/>
    <property type="match status" value="1"/>
</dbReference>
<keyword evidence="3" id="KW-0067">ATP-binding</keyword>
<sequence length="294" mass="32139">MNGQSAKAILLKTGPGSSIQDMGRMGFAQFGVPSSGAMDQRSFRWVNHLLQNDENDAVLEISQPGFAIRFNSPTQIALAGAIAHMKLKGREIQRTGIISIRSGDILEIGTFHLGARIYLGISRGFQSQSVLGSKSFYKGLTEISQLSTGAELSYIPNPTPVTGHNAAARWSPDWYAKEILTAYPGPDFCLLDLQTREKIVSESFTVSNFGNRMGIQLLELLPNQVPEIATNPIFPGMVQLTSGGKLLVLLRDAQVTGGYPRILLLDEESQWSISQKKPAEQIRFRLSSTSDKAI</sequence>
<dbReference type="Proteomes" id="UP000664698">
    <property type="component" value="Unassembled WGS sequence"/>
</dbReference>
<dbReference type="InterPro" id="IPR003778">
    <property type="entry name" value="CT_A_B"/>
</dbReference>
<dbReference type="Gene3D" id="2.40.100.10">
    <property type="entry name" value="Cyclophilin-like"/>
    <property type="match status" value="1"/>
</dbReference>
<dbReference type="InterPro" id="IPR029000">
    <property type="entry name" value="Cyclophilin-like_dom_sf"/>
</dbReference>
<dbReference type="RefSeq" id="WP_206567932.1">
    <property type="nucleotide sequence ID" value="NZ_JAFKCW010000001.1"/>
</dbReference>
<dbReference type="PANTHER" id="PTHR43309">
    <property type="entry name" value="5-OXOPROLINASE SUBUNIT C"/>
    <property type="match status" value="1"/>
</dbReference>
<name>A0ABS3BQL1_9BACT</name>
<comment type="caution">
    <text evidence="5">The sequence shown here is derived from an EMBL/GenBank/DDBJ whole genome shotgun (WGS) entry which is preliminary data.</text>
</comment>
<feature type="domain" description="Carboxyltransferase" evidence="4">
    <location>
        <begin position="29"/>
        <end position="293"/>
    </location>
</feature>
<gene>
    <name evidence="5" type="ORF">J0A67_03780</name>
</gene>
<keyword evidence="2" id="KW-0378">Hydrolase</keyword>
<dbReference type="EMBL" id="JAFKCW010000001">
    <property type="protein sequence ID" value="MBN7799964.1"/>
    <property type="molecule type" value="Genomic_DNA"/>
</dbReference>
<proteinExistence type="predicted"/>
<protein>
    <submittedName>
        <fullName evidence="5">Biotin-dependent carboxyltransferase family protein</fullName>
    </submittedName>
</protein>
<organism evidence="5 6">
    <name type="scientific">Algoriphagus aestuariicola</name>
    <dbReference type="NCBI Taxonomy" id="1852016"/>
    <lineage>
        <taxon>Bacteria</taxon>
        <taxon>Pseudomonadati</taxon>
        <taxon>Bacteroidota</taxon>
        <taxon>Cytophagia</taxon>
        <taxon>Cytophagales</taxon>
        <taxon>Cyclobacteriaceae</taxon>
        <taxon>Algoriphagus</taxon>
    </lineage>
</organism>
<dbReference type="Pfam" id="PF02626">
    <property type="entry name" value="CT_A_B"/>
    <property type="match status" value="1"/>
</dbReference>
<evidence type="ECO:0000256" key="3">
    <source>
        <dbReference type="ARBA" id="ARBA00022840"/>
    </source>
</evidence>
<evidence type="ECO:0000256" key="1">
    <source>
        <dbReference type="ARBA" id="ARBA00022741"/>
    </source>
</evidence>
<dbReference type="InterPro" id="IPR052708">
    <property type="entry name" value="PxpC"/>
</dbReference>
<accession>A0ABS3BQL1</accession>